<sequence length="219" mass="23886">MMLFRDRIETVLVDIVRYYRCNSLPVATPSRLFENQSRGANSCKWRRRMFDDDGIAGRIALFVSSQRRCITTRPGGLTLQYLTGGVFPSHPLRIRSAVAVRTTCQGTAGPGFLHQSPDGTAGLQELVLDNLPPLSVIYGPPLASRKDQLRRHGQCWLNRGIVALALGTADSPVPRPKPAGNPAAQQHPARQHRPSTTHLSGAQEEGIVPVAIGPKNEAL</sequence>
<reference evidence="2" key="1">
    <citation type="journal article" date="2023" name="Mol. Phylogenet. Evol.">
        <title>Genome-scale phylogeny and comparative genomics of the fungal order Sordariales.</title>
        <authorList>
            <person name="Hensen N."/>
            <person name="Bonometti L."/>
            <person name="Westerberg I."/>
            <person name="Brannstrom I.O."/>
            <person name="Guillou S."/>
            <person name="Cros-Aarteil S."/>
            <person name="Calhoun S."/>
            <person name="Haridas S."/>
            <person name="Kuo A."/>
            <person name="Mondo S."/>
            <person name="Pangilinan J."/>
            <person name="Riley R."/>
            <person name="LaButti K."/>
            <person name="Andreopoulos B."/>
            <person name="Lipzen A."/>
            <person name="Chen C."/>
            <person name="Yan M."/>
            <person name="Daum C."/>
            <person name="Ng V."/>
            <person name="Clum A."/>
            <person name="Steindorff A."/>
            <person name="Ohm R.A."/>
            <person name="Martin F."/>
            <person name="Silar P."/>
            <person name="Natvig D.O."/>
            <person name="Lalanne C."/>
            <person name="Gautier V."/>
            <person name="Ament-Velasquez S.L."/>
            <person name="Kruys A."/>
            <person name="Hutchinson M.I."/>
            <person name="Powell A.J."/>
            <person name="Barry K."/>
            <person name="Miller A.N."/>
            <person name="Grigoriev I.V."/>
            <person name="Debuchy R."/>
            <person name="Gladieux P."/>
            <person name="Hiltunen Thoren M."/>
            <person name="Johannesson H."/>
        </authorList>
    </citation>
    <scope>NUCLEOTIDE SEQUENCE</scope>
    <source>
        <strain evidence="2">PSN243</strain>
    </source>
</reference>
<comment type="caution">
    <text evidence="2">The sequence shown here is derived from an EMBL/GenBank/DDBJ whole genome shotgun (WGS) entry which is preliminary data.</text>
</comment>
<evidence type="ECO:0000313" key="3">
    <source>
        <dbReference type="Proteomes" id="UP001321760"/>
    </source>
</evidence>
<accession>A0AAV9GRN3</accession>
<feature type="region of interest" description="Disordered" evidence="1">
    <location>
        <begin position="169"/>
        <end position="219"/>
    </location>
</feature>
<dbReference type="Proteomes" id="UP001321760">
    <property type="component" value="Unassembled WGS sequence"/>
</dbReference>
<evidence type="ECO:0000256" key="1">
    <source>
        <dbReference type="SAM" id="MobiDB-lite"/>
    </source>
</evidence>
<reference evidence="2" key="2">
    <citation type="submission" date="2023-05" db="EMBL/GenBank/DDBJ databases">
        <authorList>
            <consortium name="Lawrence Berkeley National Laboratory"/>
            <person name="Steindorff A."/>
            <person name="Hensen N."/>
            <person name="Bonometti L."/>
            <person name="Westerberg I."/>
            <person name="Brannstrom I.O."/>
            <person name="Guillou S."/>
            <person name="Cros-Aarteil S."/>
            <person name="Calhoun S."/>
            <person name="Haridas S."/>
            <person name="Kuo A."/>
            <person name="Mondo S."/>
            <person name="Pangilinan J."/>
            <person name="Riley R."/>
            <person name="Labutti K."/>
            <person name="Andreopoulos B."/>
            <person name="Lipzen A."/>
            <person name="Chen C."/>
            <person name="Yanf M."/>
            <person name="Daum C."/>
            <person name="Ng V."/>
            <person name="Clum A."/>
            <person name="Ohm R."/>
            <person name="Martin F."/>
            <person name="Silar P."/>
            <person name="Natvig D."/>
            <person name="Lalanne C."/>
            <person name="Gautier V."/>
            <person name="Ament-Velasquez S.L."/>
            <person name="Kruys A."/>
            <person name="Hutchinson M.I."/>
            <person name="Powell A.J."/>
            <person name="Barry K."/>
            <person name="Miller A.N."/>
            <person name="Grigoriev I.V."/>
            <person name="Debuchy R."/>
            <person name="Gladieux P."/>
            <person name="Thoren M.H."/>
            <person name="Johannesson H."/>
        </authorList>
    </citation>
    <scope>NUCLEOTIDE SEQUENCE</scope>
    <source>
        <strain evidence="2">PSN243</strain>
    </source>
</reference>
<dbReference type="EMBL" id="MU865929">
    <property type="protein sequence ID" value="KAK4451313.1"/>
    <property type="molecule type" value="Genomic_DNA"/>
</dbReference>
<keyword evidence="3" id="KW-1185">Reference proteome</keyword>
<name>A0AAV9GRN3_9PEZI</name>
<evidence type="ECO:0000313" key="2">
    <source>
        <dbReference type="EMBL" id="KAK4451313.1"/>
    </source>
</evidence>
<proteinExistence type="predicted"/>
<dbReference type="AlphaFoldDB" id="A0AAV9GRN3"/>
<organism evidence="2 3">
    <name type="scientific">Podospora aff. communis PSN243</name>
    <dbReference type="NCBI Taxonomy" id="3040156"/>
    <lineage>
        <taxon>Eukaryota</taxon>
        <taxon>Fungi</taxon>
        <taxon>Dikarya</taxon>
        <taxon>Ascomycota</taxon>
        <taxon>Pezizomycotina</taxon>
        <taxon>Sordariomycetes</taxon>
        <taxon>Sordariomycetidae</taxon>
        <taxon>Sordariales</taxon>
        <taxon>Podosporaceae</taxon>
        <taxon>Podospora</taxon>
    </lineage>
</organism>
<protein>
    <submittedName>
        <fullName evidence="2">Uncharacterized protein</fullName>
    </submittedName>
</protein>
<gene>
    <name evidence="2" type="ORF">QBC34DRAFT_424157</name>
</gene>